<dbReference type="InterPro" id="IPR013083">
    <property type="entry name" value="Znf_RING/FYVE/PHD"/>
</dbReference>
<dbReference type="GO" id="GO:0006355">
    <property type="term" value="P:regulation of DNA-templated transcription"/>
    <property type="evidence" value="ECO:0007669"/>
    <property type="project" value="TreeGrafter"/>
</dbReference>
<dbReference type="Pfam" id="PF01388">
    <property type="entry name" value="ARID"/>
    <property type="match status" value="1"/>
</dbReference>
<dbReference type="Pfam" id="PF02375">
    <property type="entry name" value="JmjN"/>
    <property type="match status" value="1"/>
</dbReference>
<dbReference type="InterPro" id="IPR004198">
    <property type="entry name" value="Znf_C5HC2"/>
</dbReference>
<keyword evidence="8" id="KW-0862">Zinc</keyword>
<dbReference type="GO" id="GO:0005634">
    <property type="term" value="C:nucleus"/>
    <property type="evidence" value="ECO:0007669"/>
    <property type="project" value="UniProtKB-SubCell"/>
</dbReference>
<feature type="compositionally biased region" description="Basic and acidic residues" evidence="16">
    <location>
        <begin position="1343"/>
        <end position="1369"/>
    </location>
</feature>
<protein>
    <recommendedName>
        <fullName evidence="4">[histone H3]-trimethyl-L-lysine(4) demethylase</fullName>
        <ecNumber evidence="4">1.14.11.67</ecNumber>
    </recommendedName>
</protein>
<keyword evidence="7 15" id="KW-0863">Zinc-finger</keyword>
<dbReference type="InterPro" id="IPR019787">
    <property type="entry name" value="Znf_PHD-finger"/>
</dbReference>
<sequence length="1484" mass="170025">CPVFEPNEEEFADPLGYINKIRPIAEKAGICKIRPPPHWQPPFAIDVENFRFTPRVQRINELGIHTRIRLQFIENVAKFWDLQGQVFKLPHVGGKALDLYGLHDSVRQLGGFQDVCKNKLWNTVCNKVSLSLPKNFGTVLRQHYERILYPFDIMKSGVLLEGANLSLDNVDFFSNQSVSPESPMKRSKRKPVDEPLFADVSNNKELAKLQLFATDSCQLRFLTFPNSYTLLFLKDVVHSKYFAVLQSEIKVENMEVKKEDIASATVSNPNYASNFNLKLSSYIIDSIDNCKMCSKDSNDSLLLLCDGCDDSYHTFCLIPPLQNVPIGEWRCPKCIAKVHMVPTEAVEREFWRLVGSLEEDLTVEYGADIHVIENGSGFPRMCDAERRQLSSEEEEYAKSGWNLNNLPVQEQSLLRSISGDISGMKIPWVYVGMCFSAFCWHIEDHWTYSINYMHWGEPKTWYGIPREDAMKFEQVMHDSAPELFRHHPDLLHHLVTTMNPATLMNKGVRVVRTNQCAGEFMITFPRAYHAGFNQGYNFAEAVNFCPADWVPVGRQCVAHYRKMKKTCVFSHEEIVCKVANNPSSLDVQVAAVIYRDMLIMMQQEKELRKQLIDLGITKADREAFELLPDDERQCLFCRTTCFLSAVTCPCKPDSLACLYHVKNLCSTCNTTDYVLRYRYSLDELPPILHKLKQRAEAFDTWCDMVNEAFKKTSDKLTLPELKVLLSESEEGKFPENDLLQRLKSVVNEAEICSRVSQQLVNTRKHRTRLKDPMSTMSVNAAGMNRCCLTLNEIKAFYKQLQNLPCALPHLKQVSEYIENIQDFIASVEVGLGKEEPAMDEITKLLEDSSQFDLDLPQIPLLHQALQQARWLKDVRSHLLLEDPEDEDRAPVTLEQLRKLIDDGISVAPKQSVERAMAELQELLVLAESWEAKARDCLTNKVQVSITGATSITDKAKQIPVALPQCAKLGEAIKKAQAWLNKVSSSASFPYISCLSLYLHPQTIVMCYTYHLLLIYRNNYYPYFEVLEALSHQARPMSIKMEQLALIESQISSARSWKEQTSKIFLKKNSLFTLLQVLNPRVEISSSVGAKWRKRKNRSSIDDQHLEKTNKSNTNLSDSTDPIKVVAEFKEAEKKEMEMLILLRESNDAKALGFDADDEDAVLYCICKKPSSGFMLQCEVCHDWFHTSCVPLPKLNNMYELKFLCPLCHRSRRPHLTTILSLLLQLQRLPVRIREGEALQCLTERAMSWQDKARRILSTDECQNALQRAVKLAGDTEGVEKNNSRRRKQRTSEIIPFLSLIISSCFTTFTKSQLESMMLEGDILEVSLPETQNIWRILQATQPMKDDNQSLKSSERDEDKKRKKREEQSGGKRKKKLNSKVGQLNHKLYKSCNEELVRKDKSEKKRKRKEQVPYFAVDEDDYAFCSVAIATSGRQQCLQPMGEEVNWVQCDGGCEEWFHCVCVEISASEAKDSDYVCQSCRYPTL</sequence>
<keyword evidence="6" id="KW-0677">Repeat</keyword>
<dbReference type="InterPro" id="IPR047970">
    <property type="entry name" value="KDM5A_PHD2"/>
</dbReference>
<evidence type="ECO:0000256" key="7">
    <source>
        <dbReference type="ARBA" id="ARBA00022771"/>
    </source>
</evidence>
<dbReference type="FunFam" id="1.10.150.60:FF:000016">
    <property type="entry name" value="Putative Lysine-specific demethylase 5B"/>
    <property type="match status" value="1"/>
</dbReference>
<dbReference type="SUPFAM" id="SSF46774">
    <property type="entry name" value="ARID-like"/>
    <property type="match status" value="1"/>
</dbReference>
<evidence type="ECO:0000256" key="2">
    <source>
        <dbReference type="ARBA" id="ARBA00004123"/>
    </source>
</evidence>
<dbReference type="Proteomes" id="UP000007875">
    <property type="component" value="Unassembled WGS sequence"/>
</dbReference>
<comment type="catalytic activity">
    <reaction evidence="14">
        <text>N(6),N(6),N(6)-trimethyl-L-lysyl(4)-[histone H3] + 3 2-oxoglutarate + 3 O2 = L-lysyl(4)-[histone H3] + 3 formaldehyde + 3 succinate + 3 CO2</text>
        <dbReference type="Rhea" id="RHEA:60208"/>
        <dbReference type="Rhea" id="RHEA-COMP:15537"/>
        <dbReference type="Rhea" id="RHEA-COMP:15547"/>
        <dbReference type="ChEBI" id="CHEBI:15379"/>
        <dbReference type="ChEBI" id="CHEBI:16526"/>
        <dbReference type="ChEBI" id="CHEBI:16810"/>
        <dbReference type="ChEBI" id="CHEBI:16842"/>
        <dbReference type="ChEBI" id="CHEBI:29969"/>
        <dbReference type="ChEBI" id="CHEBI:30031"/>
        <dbReference type="ChEBI" id="CHEBI:61961"/>
        <dbReference type="EC" id="1.14.11.67"/>
    </reaction>
</comment>
<reference evidence="21" key="2">
    <citation type="submission" date="2025-08" db="UniProtKB">
        <authorList>
            <consortium name="Ensembl"/>
        </authorList>
    </citation>
    <scope>IDENTIFICATION</scope>
</reference>
<keyword evidence="9" id="KW-0156">Chromatin regulator</keyword>
<feature type="domain" description="PHD-type" evidence="17">
    <location>
        <begin position="287"/>
        <end position="337"/>
    </location>
</feature>
<accession>H2Y6D2</accession>
<keyword evidence="10" id="KW-0223">Dioxygenase</keyword>
<dbReference type="SUPFAM" id="SSF57903">
    <property type="entry name" value="FYVE/PHD zinc finger"/>
    <property type="match status" value="3"/>
</dbReference>
<comment type="similarity">
    <text evidence="3">Belongs to the JARID1 histone demethylase family.</text>
</comment>
<keyword evidence="5" id="KW-0479">Metal-binding</keyword>
<evidence type="ECO:0000256" key="16">
    <source>
        <dbReference type="SAM" id="MobiDB-lite"/>
    </source>
</evidence>
<dbReference type="SMART" id="SM00558">
    <property type="entry name" value="JmjC"/>
    <property type="match status" value="1"/>
</dbReference>
<dbReference type="GO" id="GO:0000785">
    <property type="term" value="C:chromatin"/>
    <property type="evidence" value="ECO:0007669"/>
    <property type="project" value="TreeGrafter"/>
</dbReference>
<dbReference type="Pfam" id="PF08429">
    <property type="entry name" value="PLU-1"/>
    <property type="match status" value="1"/>
</dbReference>
<evidence type="ECO:0000256" key="10">
    <source>
        <dbReference type="ARBA" id="ARBA00022964"/>
    </source>
</evidence>
<evidence type="ECO:0000259" key="17">
    <source>
        <dbReference type="PROSITE" id="PS50016"/>
    </source>
</evidence>
<dbReference type="GO" id="GO:0003677">
    <property type="term" value="F:DNA binding"/>
    <property type="evidence" value="ECO:0007669"/>
    <property type="project" value="InterPro"/>
</dbReference>
<dbReference type="Gene3D" id="3.30.40.10">
    <property type="entry name" value="Zinc/RING finger domain, C3HC4 (zinc finger)"/>
    <property type="match status" value="3"/>
</dbReference>
<keyword evidence="12" id="KW-0408">Iron</keyword>
<dbReference type="CDD" id="cd15610">
    <property type="entry name" value="PHD3_KDM5A_like"/>
    <property type="match status" value="1"/>
</dbReference>
<evidence type="ECO:0000256" key="3">
    <source>
        <dbReference type="ARBA" id="ARBA00006801"/>
    </source>
</evidence>
<dbReference type="Gene3D" id="1.10.150.60">
    <property type="entry name" value="ARID DNA-binding domain"/>
    <property type="match status" value="1"/>
</dbReference>
<dbReference type="Pfam" id="PF21323">
    <property type="entry name" value="KDM5_C-hel"/>
    <property type="match status" value="1"/>
</dbReference>
<organism evidence="21 22">
    <name type="scientific">Ciona savignyi</name>
    <name type="common">Pacific transparent sea squirt</name>
    <dbReference type="NCBI Taxonomy" id="51511"/>
    <lineage>
        <taxon>Eukaryota</taxon>
        <taxon>Metazoa</taxon>
        <taxon>Chordata</taxon>
        <taxon>Tunicata</taxon>
        <taxon>Ascidiacea</taxon>
        <taxon>Phlebobranchia</taxon>
        <taxon>Cionidae</taxon>
        <taxon>Ciona</taxon>
    </lineage>
</organism>
<evidence type="ECO:0000256" key="12">
    <source>
        <dbReference type="ARBA" id="ARBA00023004"/>
    </source>
</evidence>
<dbReference type="Ensembl" id="ENSCSAVT00000000889.1">
    <property type="protein sequence ID" value="ENSCSAVP00000000880.1"/>
    <property type="gene ID" value="ENSCSAVG00000000499.1"/>
</dbReference>
<feature type="domain" description="ARID" evidence="18">
    <location>
        <begin position="66"/>
        <end position="156"/>
    </location>
</feature>
<evidence type="ECO:0000256" key="11">
    <source>
        <dbReference type="ARBA" id="ARBA00023002"/>
    </source>
</evidence>
<dbReference type="PANTHER" id="PTHR10694:SF33">
    <property type="entry name" value="LYSINE-SPECIFIC DEMETHYLASE 5"/>
    <property type="match status" value="1"/>
</dbReference>
<dbReference type="InterPro" id="IPR036431">
    <property type="entry name" value="ARID_dom_sf"/>
</dbReference>
<feature type="compositionally biased region" description="Basic and acidic residues" evidence="16">
    <location>
        <begin position="1098"/>
        <end position="1109"/>
    </location>
</feature>
<dbReference type="SMART" id="SM01014">
    <property type="entry name" value="ARID"/>
    <property type="match status" value="1"/>
</dbReference>
<evidence type="ECO:0000256" key="15">
    <source>
        <dbReference type="PROSITE-ProRule" id="PRU00146"/>
    </source>
</evidence>
<feature type="region of interest" description="Disordered" evidence="16">
    <location>
        <begin position="1339"/>
        <end position="1377"/>
    </location>
</feature>
<dbReference type="InterPro" id="IPR011011">
    <property type="entry name" value="Znf_FYVE_PHD"/>
</dbReference>
<dbReference type="Gene3D" id="2.60.120.650">
    <property type="entry name" value="Cupin"/>
    <property type="match status" value="1"/>
</dbReference>
<evidence type="ECO:0000256" key="8">
    <source>
        <dbReference type="ARBA" id="ARBA00022833"/>
    </source>
</evidence>
<name>H2Y6D2_CIOSA</name>
<reference evidence="21" key="3">
    <citation type="submission" date="2025-09" db="UniProtKB">
        <authorList>
            <consortium name="Ensembl"/>
        </authorList>
    </citation>
    <scope>IDENTIFICATION</scope>
</reference>
<dbReference type="PROSITE" id="PS51183">
    <property type="entry name" value="JMJN"/>
    <property type="match status" value="1"/>
</dbReference>
<proteinExistence type="inferred from homology"/>
<reference evidence="22" key="1">
    <citation type="submission" date="2003-08" db="EMBL/GenBank/DDBJ databases">
        <authorList>
            <person name="Birren B."/>
            <person name="Nusbaum C."/>
            <person name="Abebe A."/>
            <person name="Abouelleil A."/>
            <person name="Adekoya E."/>
            <person name="Ait-zahra M."/>
            <person name="Allen N."/>
            <person name="Allen T."/>
            <person name="An P."/>
            <person name="Anderson M."/>
            <person name="Anderson S."/>
            <person name="Arachchi H."/>
            <person name="Armbruster J."/>
            <person name="Bachantsang P."/>
            <person name="Baldwin J."/>
            <person name="Barry A."/>
            <person name="Bayul T."/>
            <person name="Blitshsteyn B."/>
            <person name="Bloom T."/>
            <person name="Blye J."/>
            <person name="Boguslavskiy L."/>
            <person name="Borowsky M."/>
            <person name="Boukhgalter B."/>
            <person name="Brunache A."/>
            <person name="Butler J."/>
            <person name="Calixte N."/>
            <person name="Calvo S."/>
            <person name="Camarata J."/>
            <person name="Campo K."/>
            <person name="Chang J."/>
            <person name="Cheshatsang Y."/>
            <person name="Citroen M."/>
            <person name="Collymore A."/>
            <person name="Considine T."/>
            <person name="Cook A."/>
            <person name="Cooke P."/>
            <person name="Corum B."/>
            <person name="Cuomo C."/>
            <person name="David R."/>
            <person name="Dawoe T."/>
            <person name="Degray S."/>
            <person name="Dodge S."/>
            <person name="Dooley K."/>
            <person name="Dorje P."/>
            <person name="Dorjee K."/>
            <person name="Dorris L."/>
            <person name="Duffey N."/>
            <person name="Dupes A."/>
            <person name="Elkins T."/>
            <person name="Engels R."/>
            <person name="Erickson J."/>
            <person name="Farina A."/>
            <person name="Faro S."/>
            <person name="Ferreira P."/>
            <person name="Fischer H."/>
            <person name="Fitzgerald M."/>
            <person name="Foley K."/>
            <person name="Gage D."/>
            <person name="Galagan J."/>
            <person name="Gearin G."/>
            <person name="Gnerre S."/>
            <person name="Gnirke A."/>
            <person name="Goyette A."/>
            <person name="Graham J."/>
            <person name="Grandbois E."/>
            <person name="Gyaltsen K."/>
            <person name="Hafez N."/>
            <person name="Hagopian D."/>
            <person name="Hagos B."/>
            <person name="Hall J."/>
            <person name="Hatcher B."/>
            <person name="Heller A."/>
            <person name="Higgins H."/>
            <person name="Honan T."/>
            <person name="Horn A."/>
            <person name="Houde N."/>
            <person name="Hughes L."/>
            <person name="Hulme W."/>
            <person name="Husby E."/>
            <person name="Iliev I."/>
            <person name="Jaffe D."/>
            <person name="Jones C."/>
            <person name="Kamal M."/>
            <person name="Kamat A."/>
            <person name="Kamvysselis M."/>
            <person name="Karlsson E."/>
            <person name="Kells C."/>
            <person name="Kieu A."/>
            <person name="Kisner P."/>
            <person name="Kodira C."/>
            <person name="Kulbokas E."/>
            <person name="Labutti K."/>
            <person name="Lama D."/>
            <person name="Landers T."/>
            <person name="Leger J."/>
            <person name="Levine S."/>
            <person name="Lewis D."/>
            <person name="Lewis T."/>
            <person name="Lindblad-toh K."/>
            <person name="Liu X."/>
            <person name="Lokyitsang T."/>
            <person name="Lokyitsang Y."/>
            <person name="Lucien O."/>
            <person name="Lui A."/>
            <person name="Ma L.J."/>
            <person name="Mabbitt R."/>
            <person name="Macdonald J."/>
            <person name="Maclean C."/>
            <person name="Major J."/>
            <person name="Manning J."/>
            <person name="Marabella R."/>
            <person name="Maru K."/>
            <person name="Matthews C."/>
            <person name="Mauceli E."/>
            <person name="Mccarthy M."/>
            <person name="Mcdonough S."/>
            <person name="Mcghee T."/>
            <person name="Meldrim J."/>
            <person name="Meneus L."/>
            <person name="Mesirov J."/>
            <person name="Mihalev A."/>
            <person name="Mihova T."/>
            <person name="Mikkelsen T."/>
            <person name="Mlenga V."/>
            <person name="Moru K."/>
            <person name="Mozes J."/>
            <person name="Mulrain L."/>
            <person name="Munson G."/>
            <person name="Naylor J."/>
            <person name="Newes C."/>
            <person name="Nguyen C."/>
            <person name="Nguyen N."/>
            <person name="Nguyen T."/>
            <person name="Nicol R."/>
            <person name="Nielsen C."/>
            <person name="Nizzari M."/>
            <person name="Norbu C."/>
            <person name="Norbu N."/>
            <person name="O'donnell P."/>
            <person name="Okoawo O."/>
            <person name="O'leary S."/>
            <person name="Omotosho B."/>
            <person name="O'neill K."/>
            <person name="Osman S."/>
            <person name="Parker S."/>
            <person name="Perrin D."/>
            <person name="Phunkhang P."/>
            <person name="Piqani B."/>
            <person name="Purcell S."/>
            <person name="Rachupka T."/>
            <person name="Ramasamy U."/>
            <person name="Rameau R."/>
            <person name="Ray V."/>
            <person name="Raymond C."/>
            <person name="Retta R."/>
            <person name="Richardson S."/>
            <person name="Rise C."/>
            <person name="Rodriguez J."/>
            <person name="Rogers J."/>
            <person name="Rogov P."/>
            <person name="Rutman M."/>
            <person name="Schupbach R."/>
            <person name="Seaman C."/>
            <person name="Settipalli S."/>
            <person name="Sharpe T."/>
            <person name="Sheridan J."/>
            <person name="Sherpa N."/>
            <person name="Shi J."/>
            <person name="Smirnov S."/>
            <person name="Smith C."/>
            <person name="Sougnez C."/>
            <person name="Spencer B."/>
            <person name="Stalker J."/>
            <person name="Stange-thomann N."/>
            <person name="Stavropoulos S."/>
            <person name="Stetson K."/>
            <person name="Stone C."/>
            <person name="Stone S."/>
            <person name="Stubbs M."/>
            <person name="Talamas J."/>
            <person name="Tchuinga P."/>
            <person name="Tenzing P."/>
            <person name="Tesfaye S."/>
            <person name="Theodore J."/>
            <person name="Thoulutsang Y."/>
            <person name="Topham K."/>
            <person name="Towey S."/>
            <person name="Tsamla T."/>
            <person name="Tsomo N."/>
            <person name="Vallee D."/>
            <person name="Vassiliev H."/>
            <person name="Venkataraman V."/>
            <person name="Vinson J."/>
            <person name="Vo A."/>
            <person name="Wade C."/>
            <person name="Wang S."/>
            <person name="Wangchuk T."/>
            <person name="Wangdi T."/>
            <person name="Whittaker C."/>
            <person name="Wilkinson J."/>
            <person name="Wu Y."/>
            <person name="Wyman D."/>
            <person name="Yadav S."/>
            <person name="Yang S."/>
            <person name="Yang X."/>
            <person name="Yeager S."/>
            <person name="Yee E."/>
            <person name="Young G."/>
            <person name="Zainoun J."/>
            <person name="Zembeck L."/>
            <person name="Zimmer A."/>
            <person name="Zody M."/>
            <person name="Lander E."/>
        </authorList>
    </citation>
    <scope>NUCLEOTIDE SEQUENCE [LARGE SCALE GENOMIC DNA]</scope>
</reference>
<evidence type="ECO:0000259" key="20">
    <source>
        <dbReference type="PROSITE" id="PS51184"/>
    </source>
</evidence>
<evidence type="ECO:0000259" key="18">
    <source>
        <dbReference type="PROSITE" id="PS51011"/>
    </source>
</evidence>
<evidence type="ECO:0000256" key="4">
    <source>
        <dbReference type="ARBA" id="ARBA00012902"/>
    </source>
</evidence>
<dbReference type="SUPFAM" id="SSF51197">
    <property type="entry name" value="Clavaminate synthase-like"/>
    <property type="match status" value="1"/>
</dbReference>
<evidence type="ECO:0000256" key="14">
    <source>
        <dbReference type="ARBA" id="ARBA00048734"/>
    </source>
</evidence>
<dbReference type="InterPro" id="IPR001606">
    <property type="entry name" value="ARID_dom"/>
</dbReference>
<dbReference type="InterPro" id="IPR003349">
    <property type="entry name" value="JmjN"/>
</dbReference>
<dbReference type="EC" id="1.14.11.67" evidence="4"/>
<dbReference type="SMART" id="SM00545">
    <property type="entry name" value="JmjN"/>
    <property type="match status" value="1"/>
</dbReference>
<keyword evidence="22" id="KW-1185">Reference proteome</keyword>
<dbReference type="PROSITE" id="PS01359">
    <property type="entry name" value="ZF_PHD_1"/>
    <property type="match status" value="2"/>
</dbReference>
<dbReference type="CDD" id="cd15515">
    <property type="entry name" value="PHD1_KDM5A_like"/>
    <property type="match status" value="1"/>
</dbReference>
<feature type="domain" description="JmjC" evidence="20">
    <location>
        <begin position="395"/>
        <end position="561"/>
    </location>
</feature>
<dbReference type="PANTHER" id="PTHR10694">
    <property type="entry name" value="LYSINE-SPECIFIC DEMETHYLASE"/>
    <property type="match status" value="1"/>
</dbReference>
<dbReference type="InterPro" id="IPR013637">
    <property type="entry name" value="Lys_sp_deMease-like_dom"/>
</dbReference>
<keyword evidence="13" id="KW-0539">Nucleus</keyword>
<dbReference type="SMART" id="SM00249">
    <property type="entry name" value="PHD"/>
    <property type="match status" value="3"/>
</dbReference>
<evidence type="ECO:0000256" key="5">
    <source>
        <dbReference type="ARBA" id="ARBA00022723"/>
    </source>
</evidence>
<evidence type="ECO:0000256" key="6">
    <source>
        <dbReference type="ARBA" id="ARBA00022737"/>
    </source>
</evidence>
<keyword evidence="11" id="KW-0560">Oxidoreductase</keyword>
<dbReference type="PROSITE" id="PS50016">
    <property type="entry name" value="ZF_PHD_2"/>
    <property type="match status" value="2"/>
</dbReference>
<comment type="cofactor">
    <cofactor evidence="1">
        <name>Fe(2+)</name>
        <dbReference type="ChEBI" id="CHEBI:29033"/>
    </cofactor>
</comment>
<dbReference type="InterPro" id="IPR048615">
    <property type="entry name" value="KDM5_C-hel"/>
</dbReference>
<dbReference type="Pfam" id="PF02928">
    <property type="entry name" value="zf-C5HC2"/>
    <property type="match status" value="1"/>
</dbReference>
<dbReference type="InterPro" id="IPR003347">
    <property type="entry name" value="JmjC_dom"/>
</dbReference>
<evidence type="ECO:0000259" key="19">
    <source>
        <dbReference type="PROSITE" id="PS51183"/>
    </source>
</evidence>
<comment type="subcellular location">
    <subcellularLocation>
        <location evidence="2">Nucleus</location>
    </subcellularLocation>
</comment>
<feature type="region of interest" description="Disordered" evidence="16">
    <location>
        <begin position="1094"/>
        <end position="1116"/>
    </location>
</feature>
<dbReference type="CDD" id="cd15606">
    <property type="entry name" value="PHD2_KDM5A"/>
    <property type="match status" value="1"/>
</dbReference>
<dbReference type="GeneTree" id="ENSGT00940000168915"/>
<evidence type="ECO:0000313" key="22">
    <source>
        <dbReference type="Proteomes" id="UP000007875"/>
    </source>
</evidence>
<dbReference type="PROSITE" id="PS51011">
    <property type="entry name" value="ARID"/>
    <property type="match status" value="1"/>
</dbReference>
<evidence type="ECO:0000256" key="9">
    <source>
        <dbReference type="ARBA" id="ARBA00022853"/>
    </source>
</evidence>
<feature type="domain" description="PHD-type" evidence="17">
    <location>
        <begin position="1161"/>
        <end position="1210"/>
    </location>
</feature>
<feature type="domain" description="JmjN" evidence="19">
    <location>
        <begin position="1"/>
        <end position="42"/>
    </location>
</feature>
<evidence type="ECO:0000313" key="21">
    <source>
        <dbReference type="Ensembl" id="ENSCSAVP00000000880.1"/>
    </source>
</evidence>
<dbReference type="GO" id="GO:0034647">
    <property type="term" value="F:histone H3K4me/H3K4me2/H3K4me3 demethylase activity"/>
    <property type="evidence" value="ECO:0007669"/>
    <property type="project" value="UniProtKB-EC"/>
</dbReference>
<evidence type="ECO:0000256" key="1">
    <source>
        <dbReference type="ARBA" id="ARBA00001954"/>
    </source>
</evidence>
<dbReference type="InterPro" id="IPR019786">
    <property type="entry name" value="Zinc_finger_PHD-type_CS"/>
</dbReference>
<dbReference type="Pfam" id="PF02373">
    <property type="entry name" value="JmjC"/>
    <property type="match status" value="1"/>
</dbReference>
<dbReference type="InterPro" id="IPR001965">
    <property type="entry name" value="Znf_PHD"/>
</dbReference>
<dbReference type="Pfam" id="PF00628">
    <property type="entry name" value="PHD"/>
    <property type="match status" value="2"/>
</dbReference>
<dbReference type="SMART" id="SM00501">
    <property type="entry name" value="BRIGHT"/>
    <property type="match status" value="1"/>
</dbReference>
<dbReference type="PROSITE" id="PS51184">
    <property type="entry name" value="JMJC"/>
    <property type="match status" value="1"/>
</dbReference>
<dbReference type="GO" id="GO:0008270">
    <property type="term" value="F:zinc ion binding"/>
    <property type="evidence" value="ECO:0007669"/>
    <property type="project" value="UniProtKB-KW"/>
</dbReference>
<evidence type="ECO:0000256" key="13">
    <source>
        <dbReference type="ARBA" id="ARBA00023242"/>
    </source>
</evidence>